<dbReference type="Gene3D" id="3.40.50.10490">
    <property type="entry name" value="Glucose-6-phosphate isomerase like protein, domain 1"/>
    <property type="match status" value="1"/>
</dbReference>
<dbReference type="AlphaFoldDB" id="A0A9D2C9P1"/>
<reference evidence="1" key="2">
    <citation type="submission" date="2021-04" db="EMBL/GenBank/DDBJ databases">
        <authorList>
            <person name="Gilroy R."/>
        </authorList>
    </citation>
    <scope>NUCLEOTIDE SEQUENCE</scope>
    <source>
        <strain evidence="1">ChiGjej1B1-98</strain>
    </source>
</reference>
<feature type="non-terminal residue" evidence="1">
    <location>
        <position position="1"/>
    </location>
</feature>
<proteinExistence type="predicted"/>
<dbReference type="Proteomes" id="UP000824005">
    <property type="component" value="Unassembled WGS sequence"/>
</dbReference>
<organism evidence="1 2">
    <name type="scientific">Candidatus Agrococcus pullicola</name>
    <dbReference type="NCBI Taxonomy" id="2838429"/>
    <lineage>
        <taxon>Bacteria</taxon>
        <taxon>Bacillati</taxon>
        <taxon>Actinomycetota</taxon>
        <taxon>Actinomycetes</taxon>
        <taxon>Micrococcales</taxon>
        <taxon>Microbacteriaceae</taxon>
        <taxon>Agrococcus</taxon>
    </lineage>
</organism>
<protein>
    <submittedName>
        <fullName evidence="1">Uncharacterized protein</fullName>
    </submittedName>
</protein>
<evidence type="ECO:0000313" key="1">
    <source>
        <dbReference type="EMBL" id="HIY65600.1"/>
    </source>
</evidence>
<accession>A0A9D2C9P1</accession>
<reference evidence="1" key="1">
    <citation type="journal article" date="2021" name="PeerJ">
        <title>Extensive microbial diversity within the chicken gut microbiome revealed by metagenomics and culture.</title>
        <authorList>
            <person name="Gilroy R."/>
            <person name="Ravi A."/>
            <person name="Getino M."/>
            <person name="Pursley I."/>
            <person name="Horton D.L."/>
            <person name="Alikhan N.F."/>
            <person name="Baker D."/>
            <person name="Gharbi K."/>
            <person name="Hall N."/>
            <person name="Watson M."/>
            <person name="Adriaenssens E.M."/>
            <person name="Foster-Nyarko E."/>
            <person name="Jarju S."/>
            <person name="Secka A."/>
            <person name="Antonio M."/>
            <person name="Oren A."/>
            <person name="Chaudhuri R.R."/>
            <person name="La Ragione R."/>
            <person name="Hildebrand F."/>
            <person name="Pallen M.J."/>
        </authorList>
    </citation>
    <scope>NUCLEOTIDE SEQUENCE</scope>
    <source>
        <strain evidence="1">ChiGjej1B1-98</strain>
    </source>
</reference>
<gene>
    <name evidence="1" type="ORF">H9830_04915</name>
</gene>
<comment type="caution">
    <text evidence="1">The sequence shown here is derived from an EMBL/GenBank/DDBJ whole genome shotgun (WGS) entry which is preliminary data.</text>
</comment>
<dbReference type="EMBL" id="DXDC01000143">
    <property type="protein sequence ID" value="HIY65600.1"/>
    <property type="molecule type" value="Genomic_DNA"/>
</dbReference>
<sequence length="80" mass="8463">TIVLDTRVPAGDVSWPQDAPVTVPRSSLATNALWSALLARVVDLDPGVELWRSANVDGNDAANAATIARLAERIPELSSE</sequence>
<evidence type="ECO:0000313" key="2">
    <source>
        <dbReference type="Proteomes" id="UP000824005"/>
    </source>
</evidence>
<name>A0A9D2C9P1_9MICO</name>